<keyword evidence="4" id="KW-0238">DNA-binding</keyword>
<dbReference type="FunFam" id="3.40.50.2300:FF:000018">
    <property type="entry name" value="DNA-binding transcriptional regulator NtrC"/>
    <property type="match status" value="1"/>
</dbReference>
<evidence type="ECO:0000313" key="9">
    <source>
        <dbReference type="EMBL" id="API61088.1"/>
    </source>
</evidence>
<evidence type="ECO:0000259" key="7">
    <source>
        <dbReference type="PROSITE" id="PS50043"/>
    </source>
</evidence>
<evidence type="ECO:0000259" key="8">
    <source>
        <dbReference type="PROSITE" id="PS50110"/>
    </source>
</evidence>
<dbReference type="Proteomes" id="UP000182063">
    <property type="component" value="Chromosome"/>
</dbReference>
<dbReference type="OrthoDB" id="9782655at2"/>
<dbReference type="PROSITE" id="PS00622">
    <property type="entry name" value="HTH_LUXR_1"/>
    <property type="match status" value="1"/>
</dbReference>
<dbReference type="SUPFAM" id="SSF46894">
    <property type="entry name" value="C-terminal effector domain of the bipartite response regulators"/>
    <property type="match status" value="1"/>
</dbReference>
<dbReference type="AlphaFoldDB" id="A0A1L3ZZM5"/>
<organism evidence="9 10">
    <name type="scientific">Tardibacter chloracetimidivorans</name>
    <dbReference type="NCBI Taxonomy" id="1921510"/>
    <lineage>
        <taxon>Bacteria</taxon>
        <taxon>Pseudomonadati</taxon>
        <taxon>Pseudomonadota</taxon>
        <taxon>Alphaproteobacteria</taxon>
        <taxon>Sphingomonadales</taxon>
        <taxon>Sphingomonadaceae</taxon>
        <taxon>Tardibacter</taxon>
    </lineage>
</organism>
<keyword evidence="10" id="KW-1185">Reference proteome</keyword>
<dbReference type="PANTHER" id="PTHR44591">
    <property type="entry name" value="STRESS RESPONSE REGULATOR PROTEIN 1"/>
    <property type="match status" value="1"/>
</dbReference>
<keyword evidence="3" id="KW-0805">Transcription regulation</keyword>
<accession>A0A1L3ZZM5</accession>
<dbReference type="SUPFAM" id="SSF52172">
    <property type="entry name" value="CheY-like"/>
    <property type="match status" value="1"/>
</dbReference>
<dbReference type="CDD" id="cd06170">
    <property type="entry name" value="LuxR_C_like"/>
    <property type="match status" value="1"/>
</dbReference>
<proteinExistence type="predicted"/>
<protein>
    <recommendedName>
        <fullName evidence="11">DNA-binding response regulator</fullName>
    </recommendedName>
</protein>
<dbReference type="PROSITE" id="PS50110">
    <property type="entry name" value="RESPONSE_REGULATORY"/>
    <property type="match status" value="1"/>
</dbReference>
<dbReference type="EMBL" id="CP018221">
    <property type="protein sequence ID" value="API61088.1"/>
    <property type="molecule type" value="Genomic_DNA"/>
</dbReference>
<dbReference type="InterPro" id="IPR050595">
    <property type="entry name" value="Bact_response_regulator"/>
</dbReference>
<evidence type="ECO:0008006" key="11">
    <source>
        <dbReference type="Google" id="ProtNLM"/>
    </source>
</evidence>
<feature type="domain" description="HTH luxR-type" evidence="7">
    <location>
        <begin position="138"/>
        <end position="202"/>
    </location>
</feature>
<dbReference type="PRINTS" id="PR00038">
    <property type="entry name" value="HTHLUXR"/>
</dbReference>
<sequence>METMGPIVYVVDDDQGILTSLEWLLSSVQLECACFSDGAEFLDAFDNNRPSCIVLDVRMPAMSGFDVLDQIVDRRLTAPVIFVTANGNIPMAVKAMQQGCFNFIEKPYDPQKMLDLVFKALRIATSELEQTRDSHMFEARFDLLSNREKEILREVVKGKRSKVIAYEFGISCKTVDAHRSSIREKFQSTSLTSLVKEVLNFKPEWRH</sequence>
<gene>
    <name evidence="9" type="ORF">BSL82_10930</name>
</gene>
<evidence type="ECO:0000313" key="10">
    <source>
        <dbReference type="Proteomes" id="UP000182063"/>
    </source>
</evidence>
<dbReference type="Pfam" id="PF00072">
    <property type="entry name" value="Response_reg"/>
    <property type="match status" value="1"/>
</dbReference>
<dbReference type="InterPro" id="IPR016032">
    <property type="entry name" value="Sig_transdc_resp-reg_C-effctor"/>
</dbReference>
<dbReference type="Pfam" id="PF00196">
    <property type="entry name" value="GerE"/>
    <property type="match status" value="1"/>
</dbReference>
<evidence type="ECO:0000256" key="5">
    <source>
        <dbReference type="ARBA" id="ARBA00023163"/>
    </source>
</evidence>
<evidence type="ECO:0000256" key="4">
    <source>
        <dbReference type="ARBA" id="ARBA00023125"/>
    </source>
</evidence>
<keyword evidence="1 6" id="KW-0597">Phosphoprotein</keyword>
<dbReference type="STRING" id="1921510.BSL82_10930"/>
<evidence type="ECO:0000256" key="6">
    <source>
        <dbReference type="PROSITE-ProRule" id="PRU00169"/>
    </source>
</evidence>
<evidence type="ECO:0000256" key="1">
    <source>
        <dbReference type="ARBA" id="ARBA00022553"/>
    </source>
</evidence>
<dbReference type="GO" id="GO:0003677">
    <property type="term" value="F:DNA binding"/>
    <property type="evidence" value="ECO:0007669"/>
    <property type="project" value="UniProtKB-KW"/>
</dbReference>
<dbReference type="PROSITE" id="PS50043">
    <property type="entry name" value="HTH_LUXR_2"/>
    <property type="match status" value="1"/>
</dbReference>
<dbReference type="InterPro" id="IPR000792">
    <property type="entry name" value="Tscrpt_reg_LuxR_C"/>
</dbReference>
<dbReference type="Gene3D" id="3.40.50.2300">
    <property type="match status" value="1"/>
</dbReference>
<name>A0A1L3ZZM5_9SPHN</name>
<dbReference type="SMART" id="SM00421">
    <property type="entry name" value="HTH_LUXR"/>
    <property type="match status" value="1"/>
</dbReference>
<dbReference type="InterPro" id="IPR001789">
    <property type="entry name" value="Sig_transdc_resp-reg_receiver"/>
</dbReference>
<evidence type="ECO:0000256" key="2">
    <source>
        <dbReference type="ARBA" id="ARBA00023012"/>
    </source>
</evidence>
<dbReference type="SMART" id="SM00448">
    <property type="entry name" value="REC"/>
    <property type="match status" value="1"/>
</dbReference>
<dbReference type="InterPro" id="IPR036388">
    <property type="entry name" value="WH-like_DNA-bd_sf"/>
</dbReference>
<dbReference type="InterPro" id="IPR011006">
    <property type="entry name" value="CheY-like_superfamily"/>
</dbReference>
<dbReference type="PANTHER" id="PTHR44591:SF25">
    <property type="entry name" value="CHEMOTAXIS TWO-COMPONENT RESPONSE REGULATOR"/>
    <property type="match status" value="1"/>
</dbReference>
<dbReference type="CDD" id="cd17537">
    <property type="entry name" value="REC_FixJ"/>
    <property type="match status" value="1"/>
</dbReference>
<feature type="domain" description="Response regulatory" evidence="8">
    <location>
        <begin position="7"/>
        <end position="121"/>
    </location>
</feature>
<keyword evidence="2" id="KW-0902">Two-component regulatory system</keyword>
<reference evidence="10" key="1">
    <citation type="submission" date="2016-11" db="EMBL/GenBank/DDBJ databases">
        <title>Complete Genome Sequence of alachlor-degrading Sphingomonas sp. strain JJ-A5.</title>
        <authorList>
            <person name="Lee H."/>
            <person name="Ka J.-O."/>
        </authorList>
    </citation>
    <scope>NUCLEOTIDE SEQUENCE [LARGE SCALE GENOMIC DNA]</scope>
    <source>
        <strain evidence="10">JJ-A5</strain>
    </source>
</reference>
<dbReference type="GO" id="GO:0000160">
    <property type="term" value="P:phosphorelay signal transduction system"/>
    <property type="evidence" value="ECO:0007669"/>
    <property type="project" value="UniProtKB-KW"/>
</dbReference>
<dbReference type="KEGG" id="sphj:BSL82_10930"/>
<dbReference type="Gene3D" id="1.10.10.10">
    <property type="entry name" value="Winged helix-like DNA-binding domain superfamily/Winged helix DNA-binding domain"/>
    <property type="match status" value="1"/>
</dbReference>
<keyword evidence="5" id="KW-0804">Transcription</keyword>
<feature type="modified residue" description="4-aspartylphosphate" evidence="6">
    <location>
        <position position="56"/>
    </location>
</feature>
<dbReference type="GO" id="GO:0006355">
    <property type="term" value="P:regulation of DNA-templated transcription"/>
    <property type="evidence" value="ECO:0007669"/>
    <property type="project" value="InterPro"/>
</dbReference>
<evidence type="ECO:0000256" key="3">
    <source>
        <dbReference type="ARBA" id="ARBA00023015"/>
    </source>
</evidence>